<dbReference type="AlphaFoldDB" id="A0AAV6IRK8"/>
<dbReference type="EMBL" id="JACTNZ010000009">
    <property type="protein sequence ID" value="KAG5530928.1"/>
    <property type="molecule type" value="Genomic_DNA"/>
</dbReference>
<evidence type="ECO:0000313" key="2">
    <source>
        <dbReference type="Proteomes" id="UP000823749"/>
    </source>
</evidence>
<comment type="caution">
    <text evidence="1">The sequence shown here is derived from an EMBL/GenBank/DDBJ whole genome shotgun (WGS) entry which is preliminary data.</text>
</comment>
<organism evidence="1 2">
    <name type="scientific">Rhododendron griersonianum</name>
    <dbReference type="NCBI Taxonomy" id="479676"/>
    <lineage>
        <taxon>Eukaryota</taxon>
        <taxon>Viridiplantae</taxon>
        <taxon>Streptophyta</taxon>
        <taxon>Embryophyta</taxon>
        <taxon>Tracheophyta</taxon>
        <taxon>Spermatophyta</taxon>
        <taxon>Magnoliopsida</taxon>
        <taxon>eudicotyledons</taxon>
        <taxon>Gunneridae</taxon>
        <taxon>Pentapetalae</taxon>
        <taxon>asterids</taxon>
        <taxon>Ericales</taxon>
        <taxon>Ericaceae</taxon>
        <taxon>Ericoideae</taxon>
        <taxon>Rhodoreae</taxon>
        <taxon>Rhododendron</taxon>
    </lineage>
</organism>
<accession>A0AAV6IRK8</accession>
<keyword evidence="2" id="KW-1185">Reference proteome</keyword>
<dbReference type="Proteomes" id="UP000823749">
    <property type="component" value="Chromosome 9"/>
</dbReference>
<sequence>MKSLSLSLSLSLSVQIRHRPSRSSDRLIPSHALPATAIPVRPRDDRIADLCLHAVPPNNDPTTTMASSAANLHGSITLHVPVIVSAIRLLLIAKVVVPSVVRQPAVFAVNGGRSIRV</sequence>
<gene>
    <name evidence="1" type="ORF">RHGRI_025764</name>
</gene>
<protein>
    <submittedName>
        <fullName evidence="1">Uncharacterized protein</fullName>
    </submittedName>
</protein>
<evidence type="ECO:0000313" key="1">
    <source>
        <dbReference type="EMBL" id="KAG5530928.1"/>
    </source>
</evidence>
<name>A0AAV6IRK8_9ERIC</name>
<proteinExistence type="predicted"/>
<reference evidence="1" key="1">
    <citation type="submission" date="2020-08" db="EMBL/GenBank/DDBJ databases">
        <title>Plant Genome Project.</title>
        <authorList>
            <person name="Zhang R.-G."/>
        </authorList>
    </citation>
    <scope>NUCLEOTIDE SEQUENCE</scope>
    <source>
        <strain evidence="1">WSP0</strain>
        <tissue evidence="1">Leaf</tissue>
    </source>
</reference>